<reference evidence="12 13" key="1">
    <citation type="submission" date="2021-02" db="EMBL/GenBank/DDBJ databases">
        <title>Safari Cat Assemblies.</title>
        <authorList>
            <person name="Bredemeyer K.R."/>
            <person name="Murphy W.J."/>
        </authorList>
    </citation>
    <scope>NUCLEOTIDE SEQUENCE [LARGE SCALE GENOMIC DNA]</scope>
</reference>
<evidence type="ECO:0000256" key="9">
    <source>
        <dbReference type="ARBA" id="ARBA00023136"/>
    </source>
</evidence>
<dbReference type="Gene3D" id="3.90.550.50">
    <property type="match status" value="1"/>
</dbReference>
<keyword evidence="11" id="KW-0732">Signal</keyword>
<keyword evidence="8 10" id="KW-0333">Golgi apparatus</keyword>
<reference evidence="12" key="2">
    <citation type="submission" date="2025-08" db="UniProtKB">
        <authorList>
            <consortium name="Ensembl"/>
        </authorList>
    </citation>
    <scope>IDENTIFICATION</scope>
    <source>
        <strain evidence="12">breed Abyssinian</strain>
    </source>
</reference>
<keyword evidence="5 10" id="KW-0812">Transmembrane</keyword>
<organism evidence="12 13">
    <name type="scientific">Felis catus</name>
    <name type="common">Cat</name>
    <name type="synonym">Felis silvestris catus</name>
    <dbReference type="NCBI Taxonomy" id="9685"/>
    <lineage>
        <taxon>Eukaryota</taxon>
        <taxon>Metazoa</taxon>
        <taxon>Chordata</taxon>
        <taxon>Craniata</taxon>
        <taxon>Vertebrata</taxon>
        <taxon>Euteleostomi</taxon>
        <taxon>Mammalia</taxon>
        <taxon>Eutheria</taxon>
        <taxon>Laurasiatheria</taxon>
        <taxon>Carnivora</taxon>
        <taxon>Feliformia</taxon>
        <taxon>Felidae</taxon>
        <taxon>Felinae</taxon>
        <taxon>Felis</taxon>
    </lineage>
</organism>
<feature type="transmembrane region" description="Helical" evidence="10">
    <location>
        <begin position="411"/>
        <end position="435"/>
    </location>
</feature>
<keyword evidence="3 10" id="KW-0328">Glycosyltransferase</keyword>
<name>A0ABI8AI51_FELCA</name>
<feature type="chain" id="PRO_5045035785" description="Hexosyltransferase" evidence="11">
    <location>
        <begin position="29"/>
        <end position="470"/>
    </location>
</feature>
<evidence type="ECO:0000256" key="11">
    <source>
        <dbReference type="SAM" id="SignalP"/>
    </source>
</evidence>
<evidence type="ECO:0000256" key="6">
    <source>
        <dbReference type="ARBA" id="ARBA00022968"/>
    </source>
</evidence>
<evidence type="ECO:0000313" key="12">
    <source>
        <dbReference type="Ensembl" id="ENSFCTP00005058861.1"/>
    </source>
</evidence>
<dbReference type="Ensembl" id="ENSFCTT00005086851.1">
    <property type="protein sequence ID" value="ENSFCTP00005058861.1"/>
    <property type="gene ID" value="ENSFCTG00005031180.1"/>
</dbReference>
<dbReference type="EC" id="2.4.1.-" evidence="10"/>
<evidence type="ECO:0000256" key="8">
    <source>
        <dbReference type="ARBA" id="ARBA00023034"/>
    </source>
</evidence>
<gene>
    <name evidence="12" type="primary">B3GNT4</name>
</gene>
<keyword evidence="7 10" id="KW-1133">Transmembrane helix</keyword>
<reference evidence="12" key="3">
    <citation type="submission" date="2025-09" db="UniProtKB">
        <authorList>
            <consortium name="Ensembl"/>
        </authorList>
    </citation>
    <scope>IDENTIFICATION</scope>
    <source>
        <strain evidence="12">breed Abyssinian</strain>
    </source>
</reference>
<keyword evidence="9 10" id="KW-0472">Membrane</keyword>
<keyword evidence="13" id="KW-1185">Reference proteome</keyword>
<evidence type="ECO:0000256" key="1">
    <source>
        <dbReference type="ARBA" id="ARBA00004323"/>
    </source>
</evidence>
<feature type="signal peptide" evidence="11">
    <location>
        <begin position="1"/>
        <end position="28"/>
    </location>
</feature>
<proteinExistence type="inferred from homology"/>
<dbReference type="PANTHER" id="PTHR11214">
    <property type="entry name" value="BETA-1,3-N-ACETYLGLUCOSAMINYLTRANSFERASE"/>
    <property type="match status" value="1"/>
</dbReference>
<comment type="subcellular location">
    <subcellularLocation>
        <location evidence="1 10">Golgi apparatus membrane</location>
        <topology evidence="1 10">Single-pass type II membrane protein</topology>
    </subcellularLocation>
</comment>
<protein>
    <recommendedName>
        <fullName evidence="10">Hexosyltransferase</fullName>
        <ecNumber evidence="10">2.4.1.-</ecNumber>
    </recommendedName>
</protein>
<dbReference type="Proteomes" id="UP000823872">
    <property type="component" value="Chromosome D3"/>
</dbReference>
<evidence type="ECO:0000256" key="3">
    <source>
        <dbReference type="ARBA" id="ARBA00022676"/>
    </source>
</evidence>
<evidence type="ECO:0000256" key="2">
    <source>
        <dbReference type="ARBA" id="ARBA00008661"/>
    </source>
</evidence>
<sequence length="470" mass="53180">MFRRLGWLVLYSLAVLLLSCLLFLKKEAKPVGGPTARQPFWAPPGPRRSQCLPNRTVANVSLSLPSRHRLFLTYRHCRNFSVLLEPSGCSDDTFLLLAIKSQPGHVERRAAIRSTWGRVGGWARGRQLKLVFLLGVAGPAPPAQLLAYESREFDDILQWDFAEDFFNLTLKELHLQRWVAVACPQAHFMLKGDDDVFVHVPNVLEFLEGRDPARDLLVGDVIRQALPNRNTKVKYFIPPSMYRARHYPPYAGGGGYVMSRATVRRLQAAVEEAELFPIDDVFVGMCLRKLGVGPVHHAGFKTFGIRRPLDPLDPCLYRGLLLVHRLSPLEMWTMWALVTDEGLRYNRGRRKQEACVGICPVEHQDLLTPLCAEKAKRIVAPGRSRQTRTKAGQLRCSILPQVGFLLRFRPLVPFLLSFLTEFLCLCFCQLGFCFLGKLAHLLHLGLHQLNVIPGSYRGLIRSCQEMARLG</sequence>
<evidence type="ECO:0000256" key="4">
    <source>
        <dbReference type="ARBA" id="ARBA00022679"/>
    </source>
</evidence>
<dbReference type="InterPro" id="IPR002659">
    <property type="entry name" value="Glyco_trans_31"/>
</dbReference>
<evidence type="ECO:0000313" key="13">
    <source>
        <dbReference type="Proteomes" id="UP000823872"/>
    </source>
</evidence>
<keyword evidence="6 10" id="KW-0735">Signal-anchor</keyword>
<comment type="similarity">
    <text evidence="2 10">Belongs to the glycosyltransferase 31 family.</text>
</comment>
<dbReference type="GeneTree" id="ENSGT00940000162236"/>
<dbReference type="PROSITE" id="PS51257">
    <property type="entry name" value="PROKAR_LIPOPROTEIN"/>
    <property type="match status" value="1"/>
</dbReference>
<dbReference type="Pfam" id="PF01762">
    <property type="entry name" value="Galactosyl_T"/>
    <property type="match status" value="1"/>
</dbReference>
<keyword evidence="4" id="KW-0808">Transferase</keyword>
<evidence type="ECO:0000256" key="5">
    <source>
        <dbReference type="ARBA" id="ARBA00022692"/>
    </source>
</evidence>
<evidence type="ECO:0000256" key="10">
    <source>
        <dbReference type="RuleBase" id="RU363063"/>
    </source>
</evidence>
<accession>A0ABI8AI51</accession>
<evidence type="ECO:0000256" key="7">
    <source>
        <dbReference type="ARBA" id="ARBA00022989"/>
    </source>
</evidence>
<dbReference type="PANTHER" id="PTHR11214:SF368">
    <property type="entry name" value="N-ACETYLLACTOSAMINIDE BETA-1,3-N-ACETYLGLUCOSAMINYLTRANSFERASE 4"/>
    <property type="match status" value="1"/>
</dbReference>